<dbReference type="AlphaFoldDB" id="A0AAN1GRD6"/>
<dbReference type="Proteomes" id="UP000218606">
    <property type="component" value="Chromosome"/>
</dbReference>
<accession>A0AAN1GRD6</accession>
<dbReference type="EMBL" id="CP010767">
    <property type="protein sequence ID" value="ATG43631.1"/>
    <property type="molecule type" value="Genomic_DNA"/>
</dbReference>
<gene>
    <name evidence="1" type="ORF">PhaeoP13_01694</name>
</gene>
<protein>
    <submittedName>
        <fullName evidence="1">Uncharacterized protein</fullName>
    </submittedName>
</protein>
<organism evidence="1 2">
    <name type="scientific">Phaeobacter piscinae</name>
    <dbReference type="NCBI Taxonomy" id="1580596"/>
    <lineage>
        <taxon>Bacteria</taxon>
        <taxon>Pseudomonadati</taxon>
        <taxon>Pseudomonadota</taxon>
        <taxon>Alphaproteobacteria</taxon>
        <taxon>Rhodobacterales</taxon>
        <taxon>Roseobacteraceae</taxon>
        <taxon>Phaeobacter</taxon>
    </lineage>
</organism>
<evidence type="ECO:0000313" key="2">
    <source>
        <dbReference type="Proteomes" id="UP000218606"/>
    </source>
</evidence>
<reference evidence="1 2" key="1">
    <citation type="journal article" date="2017" name="Front. Microbiol.">
        <title>Phaeobacter piscinae sp. nov., a species of the Roseobacter group and potential aquaculture probiont.</title>
        <authorList>
            <person name="Sonnenschein E.C."/>
            <person name="Phippen C.B.W."/>
            <person name="Nielsen K.F."/>
            <person name="Mateiu R.V."/>
            <person name="Melchiorsen J."/>
            <person name="Gram L."/>
            <person name="Overmann J."/>
            <person name="Freese H.M."/>
        </authorList>
    </citation>
    <scope>NUCLEOTIDE SEQUENCE [LARGE SCALE GENOMIC DNA]</scope>
    <source>
        <strain evidence="1 2">P13</strain>
    </source>
</reference>
<proteinExistence type="predicted"/>
<sequence length="63" mass="7438">MDGLVIENCATTGSWLRSSHFRSIGRGALSLSIVQIAEKFWRRRQLFIPIRHMRKHTRQINLF</sequence>
<name>A0AAN1GRD6_9RHOB</name>
<evidence type="ECO:0000313" key="1">
    <source>
        <dbReference type="EMBL" id="ATG43631.1"/>
    </source>
</evidence>